<keyword evidence="9" id="KW-1185">Reference proteome</keyword>
<dbReference type="Gene3D" id="1.25.40.10">
    <property type="entry name" value="Tetratricopeptide repeat domain"/>
    <property type="match status" value="2"/>
</dbReference>
<dbReference type="InterPro" id="IPR000719">
    <property type="entry name" value="Prot_kinase_dom"/>
</dbReference>
<evidence type="ECO:0000313" key="9">
    <source>
        <dbReference type="Proteomes" id="UP000316598"/>
    </source>
</evidence>
<dbReference type="PROSITE" id="PS50005">
    <property type="entry name" value="TPR"/>
    <property type="match status" value="1"/>
</dbReference>
<evidence type="ECO:0000313" key="8">
    <source>
        <dbReference type="EMBL" id="TWT53687.1"/>
    </source>
</evidence>
<evidence type="ECO:0000256" key="3">
    <source>
        <dbReference type="ARBA" id="ARBA00022777"/>
    </source>
</evidence>
<dbReference type="EC" id="2.7.11.1" evidence="8"/>
<evidence type="ECO:0000259" key="7">
    <source>
        <dbReference type="PROSITE" id="PS50011"/>
    </source>
</evidence>
<proteinExistence type="predicted"/>
<feature type="repeat" description="TPR" evidence="5">
    <location>
        <begin position="592"/>
        <end position="625"/>
    </location>
</feature>
<reference evidence="8 9" key="1">
    <citation type="submission" date="2019-02" db="EMBL/GenBank/DDBJ databases">
        <title>Deep-cultivation of Planctomycetes and their phenomic and genomic characterization uncovers novel biology.</title>
        <authorList>
            <person name="Wiegand S."/>
            <person name="Jogler M."/>
            <person name="Boedeker C."/>
            <person name="Pinto D."/>
            <person name="Vollmers J."/>
            <person name="Rivas-Marin E."/>
            <person name="Kohn T."/>
            <person name="Peeters S.H."/>
            <person name="Heuer A."/>
            <person name="Rast P."/>
            <person name="Oberbeckmann S."/>
            <person name="Bunk B."/>
            <person name="Jeske O."/>
            <person name="Meyerdierks A."/>
            <person name="Storesund J.E."/>
            <person name="Kallscheuer N."/>
            <person name="Luecker S."/>
            <person name="Lage O.M."/>
            <person name="Pohl T."/>
            <person name="Merkel B.J."/>
            <person name="Hornburger P."/>
            <person name="Mueller R.-W."/>
            <person name="Bruemmer F."/>
            <person name="Labrenz M."/>
            <person name="Spormann A.M."/>
            <person name="Op Den Camp H."/>
            <person name="Overmann J."/>
            <person name="Amann R."/>
            <person name="Jetten M.S.M."/>
            <person name="Mascher T."/>
            <person name="Medema M.H."/>
            <person name="Devos D.P."/>
            <person name="Kaster A.-K."/>
            <person name="Ovreas L."/>
            <person name="Rohde M."/>
            <person name="Galperin M.Y."/>
            <person name="Jogler C."/>
        </authorList>
    </citation>
    <scope>NUCLEOTIDE SEQUENCE [LARGE SCALE GENOMIC DNA]</scope>
    <source>
        <strain evidence="8 9">Pla22</strain>
    </source>
</reference>
<dbReference type="OrthoDB" id="6111975at2"/>
<dbReference type="Gene3D" id="3.30.200.20">
    <property type="entry name" value="Phosphorylase Kinase, domain 1"/>
    <property type="match status" value="1"/>
</dbReference>
<feature type="domain" description="Protein kinase" evidence="7">
    <location>
        <begin position="114"/>
        <end position="384"/>
    </location>
</feature>
<dbReference type="Gene3D" id="1.10.510.10">
    <property type="entry name" value="Transferase(Phosphotransferase) domain 1"/>
    <property type="match status" value="1"/>
</dbReference>
<evidence type="ECO:0000256" key="2">
    <source>
        <dbReference type="ARBA" id="ARBA00022741"/>
    </source>
</evidence>
<dbReference type="GO" id="GO:0005524">
    <property type="term" value="F:ATP binding"/>
    <property type="evidence" value="ECO:0007669"/>
    <property type="project" value="UniProtKB-UniRule"/>
</dbReference>
<dbReference type="PROSITE" id="PS00108">
    <property type="entry name" value="PROTEIN_KINASE_ST"/>
    <property type="match status" value="1"/>
</dbReference>
<dbReference type="PROSITE" id="PS50011">
    <property type="entry name" value="PROTEIN_KINASE_DOM"/>
    <property type="match status" value="1"/>
</dbReference>
<dbReference type="InterPro" id="IPR017441">
    <property type="entry name" value="Protein_kinase_ATP_BS"/>
</dbReference>
<dbReference type="AlphaFoldDB" id="A0A5C5WSS7"/>
<dbReference type="Pfam" id="PF00069">
    <property type="entry name" value="Pkinase"/>
    <property type="match status" value="1"/>
</dbReference>
<dbReference type="InterPro" id="IPR008271">
    <property type="entry name" value="Ser/Thr_kinase_AS"/>
</dbReference>
<dbReference type="InterPro" id="IPR011009">
    <property type="entry name" value="Kinase-like_dom_sf"/>
</dbReference>
<dbReference type="GO" id="GO:0004674">
    <property type="term" value="F:protein serine/threonine kinase activity"/>
    <property type="evidence" value="ECO:0007669"/>
    <property type="project" value="UniProtKB-EC"/>
</dbReference>
<evidence type="ECO:0000256" key="1">
    <source>
        <dbReference type="ARBA" id="ARBA00022679"/>
    </source>
</evidence>
<dbReference type="SUPFAM" id="SSF48452">
    <property type="entry name" value="TPR-like"/>
    <property type="match status" value="1"/>
</dbReference>
<comment type="caution">
    <text evidence="8">The sequence shown here is derived from an EMBL/GenBank/DDBJ whole genome shotgun (WGS) entry which is preliminary data.</text>
</comment>
<keyword evidence="5" id="KW-0802">TPR repeat</keyword>
<dbReference type="Proteomes" id="UP000316598">
    <property type="component" value="Unassembled WGS sequence"/>
</dbReference>
<evidence type="ECO:0000256" key="5">
    <source>
        <dbReference type="PROSITE-ProRule" id="PRU00339"/>
    </source>
</evidence>
<dbReference type="SMART" id="SM00028">
    <property type="entry name" value="TPR"/>
    <property type="match status" value="5"/>
</dbReference>
<dbReference type="Pfam" id="PF13424">
    <property type="entry name" value="TPR_12"/>
    <property type="match status" value="1"/>
</dbReference>
<accession>A0A5C5WSS7</accession>
<keyword evidence="4 6" id="KW-0067">ATP-binding</keyword>
<dbReference type="PANTHER" id="PTHR43289">
    <property type="entry name" value="MITOGEN-ACTIVATED PROTEIN KINASE KINASE KINASE 20-RELATED"/>
    <property type="match status" value="1"/>
</dbReference>
<keyword evidence="2 6" id="KW-0547">Nucleotide-binding</keyword>
<dbReference type="InterPro" id="IPR019734">
    <property type="entry name" value="TPR_rpt"/>
</dbReference>
<keyword evidence="1 8" id="KW-0808">Transferase</keyword>
<feature type="binding site" evidence="6">
    <location>
        <position position="143"/>
    </location>
    <ligand>
        <name>ATP</name>
        <dbReference type="ChEBI" id="CHEBI:30616"/>
    </ligand>
</feature>
<sequence>MISLSNVSVSNPNRPLLSGDGFASEDEPACMHGLTDDQKEQLSVLLEQYMLAMETGLPPTVENLTASCPELCEPLRVCVGGLESLHRMAGGQSTPFSIQDEMANEDPENQLGDFVLHEPIGRGGMGVVYRATQRSLRRTVAIKILPLAAVLDPRQLTRFRHEAEAAAGLQHPNIVPVHAIGCERGVHFYAMRYIDGESLGQWIERQESQYSDWQELVRYAIQVAEGIQAAHEFGIVHRDIKPSNLLLDGQGKVWIADFGLARIQSDVSLTGSRDVVGTIRYMSPEQACGDSAIVDGRTDIYSLAATLYELLTLRAAHDSDDAATILRQMDEDSHTSMRHLRPDLPRDLETVVAKAMARKRDDRYETASHFADDLRRVLTGEPTIARPPTAMDKLVRLAANHRSAVMTTLLIGVLALAGFAIGTTKLAAEKQVSDAFAAQSQRDKAITREAVDRLGVQISELLADIPAANSVRHRLLLETLEYYQQIAKNSESNIPSEDQQFDLAITYGKMGVFQGELGQATQAIKSLQESERIYAALSQQSPRDDKINLQWSISQNNLAQRLAQSGDLQSAGHWFAKAIETQNRLGAKVELARTLNNLGGMLADAGRIEESQDAFQKSLGLLSDSDQHASLQATIGSNLAGLLAKHDPMRATQLAKNSLEQQLDLLERDPSDPKQATQVMLTLNTLATSLTQVADHRGAVESLQQAVQIGQQLRTRWPDQPTYQRDLVLSLNQLGLALSATGDLTQACRVLDQAVQHGQSLNQAYAADAEVQSMLGGLLNNLAFLKQRLGDHRSAKRLYEDAIKHQQVAIGLAPQSPLYQASLKTQQHNLKKLRGES</sequence>
<evidence type="ECO:0000256" key="6">
    <source>
        <dbReference type="PROSITE-ProRule" id="PRU10141"/>
    </source>
</evidence>
<dbReference type="SMART" id="SM00220">
    <property type="entry name" value="S_TKc"/>
    <property type="match status" value="1"/>
</dbReference>
<gene>
    <name evidence="8" type="primary">prkC_9</name>
    <name evidence="8" type="ORF">Pla22_13180</name>
</gene>
<organism evidence="8 9">
    <name type="scientific">Rubripirellula amarantea</name>
    <dbReference type="NCBI Taxonomy" id="2527999"/>
    <lineage>
        <taxon>Bacteria</taxon>
        <taxon>Pseudomonadati</taxon>
        <taxon>Planctomycetota</taxon>
        <taxon>Planctomycetia</taxon>
        <taxon>Pirellulales</taxon>
        <taxon>Pirellulaceae</taxon>
        <taxon>Rubripirellula</taxon>
    </lineage>
</organism>
<dbReference type="PANTHER" id="PTHR43289:SF34">
    <property type="entry name" value="SERINE_THREONINE-PROTEIN KINASE YBDM-RELATED"/>
    <property type="match status" value="1"/>
</dbReference>
<protein>
    <submittedName>
        <fullName evidence="8">Serine/threonine-protein kinase PrkC</fullName>
        <ecNumber evidence="8">2.7.11.1</ecNumber>
    </submittedName>
</protein>
<name>A0A5C5WSS7_9BACT</name>
<dbReference type="EMBL" id="SJPI01000001">
    <property type="protein sequence ID" value="TWT53687.1"/>
    <property type="molecule type" value="Genomic_DNA"/>
</dbReference>
<evidence type="ECO:0000256" key="4">
    <source>
        <dbReference type="ARBA" id="ARBA00022840"/>
    </source>
</evidence>
<dbReference type="SUPFAM" id="SSF56112">
    <property type="entry name" value="Protein kinase-like (PK-like)"/>
    <property type="match status" value="1"/>
</dbReference>
<dbReference type="InterPro" id="IPR011990">
    <property type="entry name" value="TPR-like_helical_dom_sf"/>
</dbReference>
<keyword evidence="3 8" id="KW-0418">Kinase</keyword>
<dbReference type="CDD" id="cd14014">
    <property type="entry name" value="STKc_PknB_like"/>
    <property type="match status" value="1"/>
</dbReference>
<dbReference type="PROSITE" id="PS00107">
    <property type="entry name" value="PROTEIN_KINASE_ATP"/>
    <property type="match status" value="1"/>
</dbReference>